<feature type="signal peptide" evidence="1">
    <location>
        <begin position="1"/>
        <end position="21"/>
    </location>
</feature>
<proteinExistence type="predicted"/>
<keyword evidence="1" id="KW-0732">Signal</keyword>
<evidence type="ECO:0000256" key="1">
    <source>
        <dbReference type="SAM" id="SignalP"/>
    </source>
</evidence>
<keyword evidence="4" id="KW-1185">Reference proteome</keyword>
<organism evidence="3 4">
    <name type="scientific">Massilia phyllostachyos</name>
    <dbReference type="NCBI Taxonomy" id="2898585"/>
    <lineage>
        <taxon>Bacteria</taxon>
        <taxon>Pseudomonadati</taxon>
        <taxon>Pseudomonadota</taxon>
        <taxon>Betaproteobacteria</taxon>
        <taxon>Burkholderiales</taxon>
        <taxon>Oxalobacteraceae</taxon>
        <taxon>Telluria group</taxon>
        <taxon>Massilia</taxon>
    </lineage>
</organism>
<dbReference type="PROSITE" id="PS51257">
    <property type="entry name" value="PROKAR_LIPOPROTEIN"/>
    <property type="match status" value="1"/>
</dbReference>
<dbReference type="RefSeq" id="WP_231059441.1">
    <property type="nucleotide sequence ID" value="NZ_JAJNOC010000006.1"/>
</dbReference>
<evidence type="ECO:0000313" key="3">
    <source>
        <dbReference type="EMBL" id="MCD2518151.1"/>
    </source>
</evidence>
<accession>A0ABS8Q8Q3</accession>
<evidence type="ECO:0000313" key="4">
    <source>
        <dbReference type="Proteomes" id="UP001179361"/>
    </source>
</evidence>
<dbReference type="Proteomes" id="UP001179361">
    <property type="component" value="Unassembled WGS sequence"/>
</dbReference>
<dbReference type="Pfam" id="PF07589">
    <property type="entry name" value="PEP-CTERM"/>
    <property type="match status" value="1"/>
</dbReference>
<dbReference type="InterPro" id="IPR013424">
    <property type="entry name" value="Ice-binding_C"/>
</dbReference>
<reference evidence="3" key="1">
    <citation type="submission" date="2021-11" db="EMBL/GenBank/DDBJ databases">
        <title>The complete genome of Massilia sp sp. G4R7.</title>
        <authorList>
            <person name="Liu L."/>
            <person name="Yue J."/>
            <person name="Yuan J."/>
            <person name="Yang F."/>
            <person name="Li L."/>
        </authorList>
    </citation>
    <scope>NUCLEOTIDE SEQUENCE</scope>
    <source>
        <strain evidence="3">G4R7</strain>
    </source>
</reference>
<name>A0ABS8Q8Q3_9BURK</name>
<feature type="chain" id="PRO_5046899224" evidence="1">
    <location>
        <begin position="22"/>
        <end position="191"/>
    </location>
</feature>
<sequence length="191" mass="19556">MKLTKLFAFAGALTLSCAANAALLSGSTGSNAVTNWSSAGAVAFDLDLANFSATRITFTLEEDDLLGPLSFDALVRNYAGAALSRFTFSLQGIRFAAPAGTVTPSFGSVGSIDSGAGAVGISFASPEYAEFQFGDVFGDAGAADWLLDTSGLRAGDTFTISATVPEPSSAALVLPMLCMAGLMAARRRKKD</sequence>
<dbReference type="EMBL" id="JAJNOC010000006">
    <property type="protein sequence ID" value="MCD2518151.1"/>
    <property type="molecule type" value="Genomic_DNA"/>
</dbReference>
<comment type="caution">
    <text evidence="3">The sequence shown here is derived from an EMBL/GenBank/DDBJ whole genome shotgun (WGS) entry which is preliminary data.</text>
</comment>
<gene>
    <name evidence="3" type="ORF">LQ564_17715</name>
</gene>
<dbReference type="NCBIfam" id="TIGR02595">
    <property type="entry name" value="PEP_CTERM"/>
    <property type="match status" value="1"/>
</dbReference>
<protein>
    <submittedName>
        <fullName evidence="3">PEP-CTERM sorting domain-containing protein</fullName>
    </submittedName>
</protein>
<evidence type="ECO:0000259" key="2">
    <source>
        <dbReference type="Pfam" id="PF07589"/>
    </source>
</evidence>
<feature type="domain" description="Ice-binding protein C-terminal" evidence="2">
    <location>
        <begin position="163"/>
        <end position="188"/>
    </location>
</feature>